<dbReference type="SUPFAM" id="SSF52047">
    <property type="entry name" value="RNI-like"/>
    <property type="match status" value="1"/>
</dbReference>
<feature type="region of interest" description="Disordered" evidence="1">
    <location>
        <begin position="479"/>
        <end position="502"/>
    </location>
</feature>
<dbReference type="HOGENOM" id="CLU_038614_0_0_1"/>
<evidence type="ECO:0000313" key="3">
    <source>
        <dbReference type="Proteomes" id="UP000006702"/>
    </source>
</evidence>
<feature type="compositionally biased region" description="Acidic residues" evidence="1">
    <location>
        <begin position="481"/>
        <end position="502"/>
    </location>
</feature>
<dbReference type="RefSeq" id="XP_001263113.1">
    <property type="nucleotide sequence ID" value="XM_001263112.1"/>
</dbReference>
<name>A1D672_NEOFI</name>
<accession>A1D672</accession>
<dbReference type="Gene3D" id="3.80.10.10">
    <property type="entry name" value="Ribonuclease Inhibitor"/>
    <property type="match status" value="1"/>
</dbReference>
<dbReference type="PANTHER" id="PTHR13318">
    <property type="entry name" value="PARTNER OF PAIRED, ISOFORM B-RELATED"/>
    <property type="match status" value="1"/>
</dbReference>
<evidence type="ECO:0008006" key="4">
    <source>
        <dbReference type="Google" id="ProtNLM"/>
    </source>
</evidence>
<gene>
    <name evidence="2" type="ORF">NFIA_063770</name>
</gene>
<dbReference type="GO" id="GO:0019005">
    <property type="term" value="C:SCF ubiquitin ligase complex"/>
    <property type="evidence" value="ECO:0007669"/>
    <property type="project" value="TreeGrafter"/>
</dbReference>
<organism evidence="2 3">
    <name type="scientific">Neosartorya fischeri (strain ATCC 1020 / DSM 3700 / CBS 544.65 / FGSC A1164 / JCM 1740 / NRRL 181 / WB 181)</name>
    <name type="common">Aspergillus fischerianus</name>
    <dbReference type="NCBI Taxonomy" id="331117"/>
    <lineage>
        <taxon>Eukaryota</taxon>
        <taxon>Fungi</taxon>
        <taxon>Dikarya</taxon>
        <taxon>Ascomycota</taxon>
        <taxon>Pezizomycotina</taxon>
        <taxon>Eurotiomycetes</taxon>
        <taxon>Eurotiomycetidae</taxon>
        <taxon>Eurotiales</taxon>
        <taxon>Aspergillaceae</taxon>
        <taxon>Aspergillus</taxon>
        <taxon>Aspergillus subgen. Fumigati</taxon>
    </lineage>
</organism>
<evidence type="ECO:0000313" key="2">
    <source>
        <dbReference type="EMBL" id="EAW21216.1"/>
    </source>
</evidence>
<dbReference type="InterPro" id="IPR032675">
    <property type="entry name" value="LRR_dom_sf"/>
</dbReference>
<evidence type="ECO:0000256" key="1">
    <source>
        <dbReference type="SAM" id="MobiDB-lite"/>
    </source>
</evidence>
<dbReference type="eggNOG" id="ENOG502SMP3">
    <property type="taxonomic scope" value="Eukaryota"/>
</dbReference>
<reference evidence="3" key="1">
    <citation type="journal article" date="2008" name="PLoS Genet.">
        <title>Genomic islands in the pathogenic filamentous fungus Aspergillus fumigatus.</title>
        <authorList>
            <person name="Fedorova N.D."/>
            <person name="Khaldi N."/>
            <person name="Joardar V.S."/>
            <person name="Maiti R."/>
            <person name="Amedeo P."/>
            <person name="Anderson M.J."/>
            <person name="Crabtree J."/>
            <person name="Silva J.C."/>
            <person name="Badger J.H."/>
            <person name="Albarraq A."/>
            <person name="Angiuoli S."/>
            <person name="Bussey H."/>
            <person name="Bowyer P."/>
            <person name="Cotty P.J."/>
            <person name="Dyer P.S."/>
            <person name="Egan A."/>
            <person name="Galens K."/>
            <person name="Fraser-Liggett C.M."/>
            <person name="Haas B.J."/>
            <person name="Inman J.M."/>
            <person name="Kent R."/>
            <person name="Lemieux S."/>
            <person name="Malavazi I."/>
            <person name="Orvis J."/>
            <person name="Roemer T."/>
            <person name="Ronning C.M."/>
            <person name="Sundaram J.P."/>
            <person name="Sutton G."/>
            <person name="Turner G."/>
            <person name="Venter J.C."/>
            <person name="White O.R."/>
            <person name="Whitty B.R."/>
            <person name="Youngman P."/>
            <person name="Wolfe K.H."/>
            <person name="Goldman G.H."/>
            <person name="Wortman J.R."/>
            <person name="Jiang B."/>
            <person name="Denning D.W."/>
            <person name="Nierman W.C."/>
        </authorList>
    </citation>
    <scope>NUCLEOTIDE SEQUENCE [LARGE SCALE GENOMIC DNA]</scope>
    <source>
        <strain evidence="3">ATCC 1020 / DSM 3700 / CBS 544.65 / FGSC A1164 / JCM 1740 / NRRL 181 / WB 181</strain>
    </source>
</reference>
<dbReference type="AlphaFoldDB" id="A1D672"/>
<dbReference type="GeneID" id="4589695"/>
<dbReference type="OrthoDB" id="5426109at2759"/>
<sequence>MPNPLLLPEIVASVIDNVHLVPDLLNCACVNRMWSVAALKKLYRGSLNDMQFRTPDIGSLNCLFVASRERFARNMSFVKHLLLSPDAIALDQIGRTNIVCHEKCRPLRHRKHAKLLLQPQGSGLTSLVVPYKMKGQDWSTISDLLFTPTIEYLAIDSFYCALVMNGASYSQGSIIPTRVKFSNLKALIIYKPDGGPGIYELCQMLRCCDLQFFHLEETAHSRADRMSRYDLAEVLLCLRQHQNLETLALIVPHCSPPLESTRVEEQVNPWPRLKALYLAERPQEWLELLPTLDELQILNLLDLGPRSSTINQTVLGNIAKCRNLRAIDLNIRDLDNVEALLEIARGCPLLQKFRVKDVRFSGEPCLGEDLFLDLLRALPHLEFLDLDAKFQMDGEKLRELVHHCPRLVVLDLRYTQLHLSLDTMIGLHPFRQLETMMFAHIYFEDLPRLQSDAILTIATLWRRIFPRLRDVRCHSDPPYTMEDDWSEESEADNDGMSDDDDTSLSSISDFVANSDGQKCEQYTLRRKLWRVLGYGKALDINHKIIYMWQTNLEIKTIGWPVVPLAAFSDPEAYSTSTRCGW</sequence>
<dbReference type="KEGG" id="nfi:NFIA_063770"/>
<protein>
    <recommendedName>
        <fullName evidence="4">F-box domain protein</fullName>
    </recommendedName>
</protein>
<proteinExistence type="predicted"/>
<dbReference type="STRING" id="331117.A1D672"/>
<dbReference type="Proteomes" id="UP000006702">
    <property type="component" value="Unassembled WGS sequence"/>
</dbReference>
<dbReference type="GO" id="GO:0031146">
    <property type="term" value="P:SCF-dependent proteasomal ubiquitin-dependent protein catabolic process"/>
    <property type="evidence" value="ECO:0007669"/>
    <property type="project" value="TreeGrafter"/>
</dbReference>
<keyword evidence="3" id="KW-1185">Reference proteome</keyword>
<dbReference type="VEuPathDB" id="FungiDB:NFIA_063770"/>
<dbReference type="EMBL" id="DS027690">
    <property type="protein sequence ID" value="EAW21216.1"/>
    <property type="molecule type" value="Genomic_DNA"/>
</dbReference>
<dbReference type="OMA" id="HHISPAH"/>